<evidence type="ECO:0000313" key="2">
    <source>
        <dbReference type="Proteomes" id="UP000625735"/>
    </source>
</evidence>
<dbReference type="RefSeq" id="WP_188363024.1">
    <property type="nucleotide sequence ID" value="NZ_BMFG01000012.1"/>
</dbReference>
<dbReference type="Gene3D" id="3.40.630.10">
    <property type="entry name" value="Zn peptidases"/>
    <property type="match status" value="1"/>
</dbReference>
<dbReference type="Proteomes" id="UP000625735">
    <property type="component" value="Unassembled WGS sequence"/>
</dbReference>
<evidence type="ECO:0000313" key="1">
    <source>
        <dbReference type="EMBL" id="GGD34935.1"/>
    </source>
</evidence>
<accession>A0A916Y9G4</accession>
<evidence type="ECO:0008006" key="3">
    <source>
        <dbReference type="Google" id="ProtNLM"/>
    </source>
</evidence>
<dbReference type="EMBL" id="BMFG01000012">
    <property type="protein sequence ID" value="GGD34935.1"/>
    <property type="molecule type" value="Genomic_DNA"/>
</dbReference>
<proteinExistence type="predicted"/>
<gene>
    <name evidence="1" type="ORF">GCM10011343_25980</name>
</gene>
<reference evidence="1" key="2">
    <citation type="submission" date="2020-09" db="EMBL/GenBank/DDBJ databases">
        <authorList>
            <person name="Sun Q."/>
            <person name="Zhou Y."/>
        </authorList>
    </citation>
    <scope>NUCLEOTIDE SEQUENCE</scope>
    <source>
        <strain evidence="1">CGMCC 1.12506</strain>
    </source>
</reference>
<sequence length="574" mass="66096">MRILYSLIFLSYLTSYSQNSSQFQTPYEKGNGDQTATYEELIAFYQLLDKQFETVKMIEMGLTDSGEPLHLVLFDVDKKFELVATPKSKVLINNSIHPGEPDGNDASLLYLRDLAVGKVKAPKNTIVAFIPAYNIGGTLNRNSFSRANQNGPEAYGFRGNARNYDLNRDFVKSDTKNARSFAEIFHKVNPEVFIDNHVSNGADYQYVFTYIQTQHQKLGTKIGAFLQDEMTPALMAALKKKKIESVPYVTVYGATPEKGFSQMMDLPRYSTGYTSLFGTIGYMPETHMLKKYSDRVKVTYEFMLETIAYVATNSTTIKKLKSDNWKQFTTNSNYPIQWKLDSSIVKKIPFLGYASGYKKSDVTGQDRLFYDSKKPFEKQISYYTHYLPSKEVVIPKAYVIPKSWWNVIDLLKTNQIEMKPLQQDSLVNVDYYRIVDFKTSTTAYEGHYNHFATKVSIHQDKMLLKKGDYIIPTQQPGIKYLMETLEPEAPDSFFNWNFFDAILQQKEGYSAYVFEDLAAELLKKDLKLKSDFEAKKNAEPDFASNGRAQLDWIYKNSAYYEKTHNLYPVYRLLE</sequence>
<protein>
    <recommendedName>
        <fullName evidence="3">Zinc carboxypeptidase</fullName>
    </recommendedName>
</protein>
<organism evidence="1 2">
    <name type="scientific">Flavobacterium orientale</name>
    <dbReference type="NCBI Taxonomy" id="1756020"/>
    <lineage>
        <taxon>Bacteria</taxon>
        <taxon>Pseudomonadati</taxon>
        <taxon>Bacteroidota</taxon>
        <taxon>Flavobacteriia</taxon>
        <taxon>Flavobacteriales</taxon>
        <taxon>Flavobacteriaceae</taxon>
        <taxon>Flavobacterium</taxon>
    </lineage>
</organism>
<dbReference type="CDD" id="cd06241">
    <property type="entry name" value="M14-like"/>
    <property type="match status" value="1"/>
</dbReference>
<reference evidence="1" key="1">
    <citation type="journal article" date="2014" name="Int. J. Syst. Evol. Microbiol.">
        <title>Complete genome sequence of Corynebacterium casei LMG S-19264T (=DSM 44701T), isolated from a smear-ripened cheese.</title>
        <authorList>
            <consortium name="US DOE Joint Genome Institute (JGI-PGF)"/>
            <person name="Walter F."/>
            <person name="Albersmeier A."/>
            <person name="Kalinowski J."/>
            <person name="Ruckert C."/>
        </authorList>
    </citation>
    <scope>NUCLEOTIDE SEQUENCE</scope>
    <source>
        <strain evidence="1">CGMCC 1.12506</strain>
    </source>
</reference>
<name>A0A916Y9G4_9FLAO</name>
<comment type="caution">
    <text evidence="1">The sequence shown here is derived from an EMBL/GenBank/DDBJ whole genome shotgun (WGS) entry which is preliminary data.</text>
</comment>
<keyword evidence="2" id="KW-1185">Reference proteome</keyword>
<dbReference type="SUPFAM" id="SSF53187">
    <property type="entry name" value="Zn-dependent exopeptidases"/>
    <property type="match status" value="1"/>
</dbReference>
<dbReference type="AlphaFoldDB" id="A0A916Y9G4"/>